<evidence type="ECO:0000256" key="6">
    <source>
        <dbReference type="ARBA" id="ARBA00022741"/>
    </source>
</evidence>
<comment type="pathway">
    <text evidence="1 11">Purine metabolism; IMP biosynthesis via de novo pathway; 5-amino-1-(5-phospho-D-ribosyl)imidazole-4-carboxamide from 5-amino-1-(5-phospho-D-ribosyl)imidazole-4-carboxylate: step 1/2.</text>
</comment>
<dbReference type="UniPathway" id="UPA00074">
    <property type="reaction ID" value="UER00131"/>
</dbReference>
<evidence type="ECO:0000259" key="12">
    <source>
        <dbReference type="Pfam" id="PF01259"/>
    </source>
</evidence>
<dbReference type="GO" id="GO:0005524">
    <property type="term" value="F:ATP binding"/>
    <property type="evidence" value="ECO:0007669"/>
    <property type="project" value="UniProtKB-KW"/>
</dbReference>
<comment type="catalytic activity">
    <reaction evidence="10 11">
        <text>5-amino-1-(5-phospho-D-ribosyl)imidazole-4-carboxylate + L-aspartate + ATP = (2S)-2-[5-amino-1-(5-phospho-beta-D-ribosyl)imidazole-4-carboxamido]succinate + ADP + phosphate + 2 H(+)</text>
        <dbReference type="Rhea" id="RHEA:22628"/>
        <dbReference type="ChEBI" id="CHEBI:15378"/>
        <dbReference type="ChEBI" id="CHEBI:29991"/>
        <dbReference type="ChEBI" id="CHEBI:30616"/>
        <dbReference type="ChEBI" id="CHEBI:43474"/>
        <dbReference type="ChEBI" id="CHEBI:58443"/>
        <dbReference type="ChEBI" id="CHEBI:77657"/>
        <dbReference type="ChEBI" id="CHEBI:456216"/>
        <dbReference type="EC" id="6.3.2.6"/>
    </reaction>
</comment>
<evidence type="ECO:0000313" key="13">
    <source>
        <dbReference type="EMBL" id="EMD24013.1"/>
    </source>
</evidence>
<dbReference type="PANTHER" id="PTHR43700">
    <property type="entry name" value="PHOSPHORIBOSYLAMINOIMIDAZOLE-SUCCINOCARBOXAMIDE SYNTHASE"/>
    <property type="match status" value="1"/>
</dbReference>
<dbReference type="PROSITE" id="PS01058">
    <property type="entry name" value="SAICAR_SYNTHETASE_2"/>
    <property type="match status" value="1"/>
</dbReference>
<dbReference type="PANTHER" id="PTHR43700:SF1">
    <property type="entry name" value="PHOSPHORIBOSYLAMINOIMIDAZOLE-SUCCINOCARBOXAMIDE SYNTHASE"/>
    <property type="match status" value="1"/>
</dbReference>
<dbReference type="OrthoDB" id="9801549at2"/>
<dbReference type="EMBL" id="ANMG01000062">
    <property type="protein sequence ID" value="EMD24013.1"/>
    <property type="molecule type" value="Genomic_DNA"/>
</dbReference>
<keyword evidence="5 11" id="KW-0436">Ligase</keyword>
<organism evidence="13 15">
    <name type="scientific">Amycolatopsis azurea DSM 43854</name>
    <dbReference type="NCBI Taxonomy" id="1238180"/>
    <lineage>
        <taxon>Bacteria</taxon>
        <taxon>Bacillati</taxon>
        <taxon>Actinomycetota</taxon>
        <taxon>Actinomycetes</taxon>
        <taxon>Pseudonocardiales</taxon>
        <taxon>Pseudonocardiaceae</taxon>
        <taxon>Amycolatopsis</taxon>
    </lineage>
</organism>
<evidence type="ECO:0000256" key="11">
    <source>
        <dbReference type="HAMAP-Rule" id="MF_00137"/>
    </source>
</evidence>
<evidence type="ECO:0000256" key="8">
    <source>
        <dbReference type="ARBA" id="ARBA00022840"/>
    </source>
</evidence>
<evidence type="ECO:0000256" key="9">
    <source>
        <dbReference type="ARBA" id="ARBA00030409"/>
    </source>
</evidence>
<dbReference type="NCBIfam" id="NF010568">
    <property type="entry name" value="PRK13961.1"/>
    <property type="match status" value="1"/>
</dbReference>
<keyword evidence="7 11" id="KW-0658">Purine biosynthesis</keyword>
<comment type="similarity">
    <text evidence="2 11">Belongs to the SAICAR synthetase family.</text>
</comment>
<dbReference type="Proteomes" id="UP000014137">
    <property type="component" value="Unassembled WGS sequence"/>
</dbReference>
<dbReference type="GO" id="GO:0004639">
    <property type="term" value="F:phosphoribosylaminoimidazolesuccinocarboxamide synthase activity"/>
    <property type="evidence" value="ECO:0007669"/>
    <property type="project" value="UniProtKB-UniRule"/>
</dbReference>
<keyword evidence="8 11" id="KW-0067">ATP-binding</keyword>
<evidence type="ECO:0000256" key="2">
    <source>
        <dbReference type="ARBA" id="ARBA00010190"/>
    </source>
</evidence>
<gene>
    <name evidence="11" type="primary">purC</name>
    <name evidence="14" type="ORF">B0293_30150</name>
    <name evidence="13" type="ORF">C791_6501</name>
</gene>
<accession>M2PHZ6</accession>
<evidence type="ECO:0000256" key="7">
    <source>
        <dbReference type="ARBA" id="ARBA00022755"/>
    </source>
</evidence>
<evidence type="ECO:0000256" key="10">
    <source>
        <dbReference type="ARBA" id="ARBA00048475"/>
    </source>
</evidence>
<reference evidence="13 15" key="1">
    <citation type="submission" date="2012-10" db="EMBL/GenBank/DDBJ databases">
        <title>Genome assembly of Amycolatopsis azurea DSM 43854.</title>
        <authorList>
            <person name="Khatri I."/>
            <person name="Kaur I."/>
            <person name="Subramanian S."/>
            <person name="Mayilraj S."/>
        </authorList>
    </citation>
    <scope>NUCLEOTIDE SEQUENCE [LARGE SCALE GENOMIC DNA]</scope>
    <source>
        <strain evidence="13 15">DSM 43854</strain>
    </source>
</reference>
<evidence type="ECO:0000313" key="14">
    <source>
        <dbReference type="EMBL" id="OOC03212.1"/>
    </source>
</evidence>
<dbReference type="InterPro" id="IPR018236">
    <property type="entry name" value="SAICAR_synthetase_CS"/>
</dbReference>
<dbReference type="Gene3D" id="3.30.200.20">
    <property type="entry name" value="Phosphorylase Kinase, domain 1"/>
    <property type="match status" value="1"/>
</dbReference>
<dbReference type="HAMAP" id="MF_00137">
    <property type="entry name" value="SAICAR_synth"/>
    <property type="match status" value="1"/>
</dbReference>
<proteinExistence type="inferred from homology"/>
<evidence type="ECO:0000256" key="4">
    <source>
        <dbReference type="ARBA" id="ARBA00016460"/>
    </source>
</evidence>
<sequence length="283" mass="31443">MKHIHAGKVRDLYEIDGDILLVASDRVSVYDVSLPTPIPDKGALLNQLSAWWFEKMADVVPNHVISTTDVPAEFAGRATRCKPLKMIQVECIARGYLTGLGMREYRRDGKVSGVELPAGLVEADKLPEPIFTPTTKISDTGHDEFMTFVDVVNEIGQETADRIRDLTLEVYTKGAEHAAENGIIIADTKIEFGFDADGVLTLGDEVLTSDSSRFWPADEYEPGRTQHAFDKQFVRDWSTTTGWDKTPPGPAIPDEIVEATRERYTEVYERITGKTWVSGGDHA</sequence>
<dbReference type="GO" id="GO:0005737">
    <property type="term" value="C:cytoplasm"/>
    <property type="evidence" value="ECO:0007669"/>
    <property type="project" value="TreeGrafter"/>
</dbReference>
<evidence type="ECO:0000256" key="1">
    <source>
        <dbReference type="ARBA" id="ARBA00004672"/>
    </source>
</evidence>
<dbReference type="NCBIfam" id="TIGR00081">
    <property type="entry name" value="purC"/>
    <property type="match status" value="1"/>
</dbReference>
<evidence type="ECO:0000313" key="15">
    <source>
        <dbReference type="Proteomes" id="UP000014137"/>
    </source>
</evidence>
<dbReference type="Gene3D" id="3.30.470.20">
    <property type="entry name" value="ATP-grasp fold, B domain"/>
    <property type="match status" value="1"/>
</dbReference>
<dbReference type="InterPro" id="IPR028923">
    <property type="entry name" value="SAICAR_synt/ADE2_N"/>
</dbReference>
<dbReference type="Pfam" id="PF01259">
    <property type="entry name" value="SAICAR_synt"/>
    <property type="match status" value="1"/>
</dbReference>
<comment type="caution">
    <text evidence="13">The sequence shown here is derived from an EMBL/GenBank/DDBJ whole genome shotgun (WGS) entry which is preliminary data.</text>
</comment>
<dbReference type="RefSeq" id="WP_005164206.1">
    <property type="nucleotide sequence ID" value="NZ_ANMG01000062.1"/>
</dbReference>
<dbReference type="SUPFAM" id="SSF56104">
    <property type="entry name" value="SAICAR synthase-like"/>
    <property type="match status" value="1"/>
</dbReference>
<dbReference type="PATRIC" id="fig|1238180.3.peg.6253"/>
<evidence type="ECO:0000256" key="5">
    <source>
        <dbReference type="ARBA" id="ARBA00022598"/>
    </source>
</evidence>
<dbReference type="EMBL" id="MUXN01000023">
    <property type="protein sequence ID" value="OOC03212.1"/>
    <property type="molecule type" value="Genomic_DNA"/>
</dbReference>
<dbReference type="GO" id="GO:0006189">
    <property type="term" value="P:'de novo' IMP biosynthetic process"/>
    <property type="evidence" value="ECO:0007669"/>
    <property type="project" value="UniProtKB-UniRule"/>
</dbReference>
<evidence type="ECO:0000256" key="3">
    <source>
        <dbReference type="ARBA" id="ARBA00012217"/>
    </source>
</evidence>
<dbReference type="AlphaFoldDB" id="M2PHZ6"/>
<dbReference type="Proteomes" id="UP000188551">
    <property type="component" value="Unassembled WGS sequence"/>
</dbReference>
<dbReference type="EC" id="6.3.2.6" evidence="3 11"/>
<keyword evidence="6 11" id="KW-0547">Nucleotide-binding</keyword>
<dbReference type="FunFam" id="3.30.470.20:FF:000015">
    <property type="entry name" value="Phosphoribosylaminoimidazole-succinocarboxamide synthase"/>
    <property type="match status" value="1"/>
</dbReference>
<feature type="domain" description="SAICAR synthetase/ADE2 N-terminal" evidence="12">
    <location>
        <begin position="4"/>
        <end position="247"/>
    </location>
</feature>
<evidence type="ECO:0000313" key="16">
    <source>
        <dbReference type="Proteomes" id="UP000188551"/>
    </source>
</evidence>
<protein>
    <recommendedName>
        <fullName evidence="4 11">Phosphoribosylaminoimidazole-succinocarboxamide synthase</fullName>
        <ecNumber evidence="3 11">6.3.2.6</ecNumber>
    </recommendedName>
    <alternativeName>
        <fullName evidence="9 11">SAICAR synthetase</fullName>
    </alternativeName>
</protein>
<dbReference type="CDD" id="cd01414">
    <property type="entry name" value="SAICAR_synt_Sc"/>
    <property type="match status" value="1"/>
</dbReference>
<keyword evidence="16" id="KW-1185">Reference proteome</keyword>
<reference evidence="14 16" key="2">
    <citation type="submission" date="2017-02" db="EMBL/GenBank/DDBJ databases">
        <title>Amycolatopsis azurea DSM 43854 draft genome.</title>
        <authorList>
            <person name="Mayilraj S."/>
        </authorList>
    </citation>
    <scope>NUCLEOTIDE SEQUENCE [LARGE SCALE GENOMIC DNA]</scope>
    <source>
        <strain evidence="14 16">DSM 43854</strain>
    </source>
</reference>
<name>M2PHZ6_9PSEU</name>
<dbReference type="InterPro" id="IPR001636">
    <property type="entry name" value="SAICAR_synth"/>
</dbReference>